<dbReference type="EC" id="2.3.1.-" evidence="2"/>
<dbReference type="InterPro" id="IPR016181">
    <property type="entry name" value="Acyl_CoA_acyltransferase"/>
</dbReference>
<evidence type="ECO:0000313" key="3">
    <source>
        <dbReference type="Proteomes" id="UP001172083"/>
    </source>
</evidence>
<protein>
    <submittedName>
        <fullName evidence="2">N-acetyltransferase</fullName>
        <ecNumber evidence="2">2.3.1.-</ecNumber>
    </submittedName>
</protein>
<keyword evidence="2" id="KW-0012">Acyltransferase</keyword>
<dbReference type="EMBL" id="JAUJEB010000006">
    <property type="protein sequence ID" value="MDN5215062.1"/>
    <property type="molecule type" value="Genomic_DNA"/>
</dbReference>
<gene>
    <name evidence="2" type="ORF">QQ020_23475</name>
</gene>
<dbReference type="GO" id="GO:0016746">
    <property type="term" value="F:acyltransferase activity"/>
    <property type="evidence" value="ECO:0007669"/>
    <property type="project" value="UniProtKB-KW"/>
</dbReference>
<organism evidence="2 3">
    <name type="scientific">Agaribacillus aureus</name>
    <dbReference type="NCBI Taxonomy" id="3051825"/>
    <lineage>
        <taxon>Bacteria</taxon>
        <taxon>Pseudomonadati</taxon>
        <taxon>Bacteroidota</taxon>
        <taxon>Cytophagia</taxon>
        <taxon>Cytophagales</taxon>
        <taxon>Splendidivirgaceae</taxon>
        <taxon>Agaribacillus</taxon>
    </lineage>
</organism>
<sequence>MITIREESNGDLIAIRKINDKAFGRPQEGRVIDKLRESDSQVLSLVAEIDNNIVGHIFYSTAVIACNNERIVGMGLAPMAVLPAYQKQGIGKLLINESLDVLKKKRVTFIIVLGHEAYYPKFGFEVASKYNIKCQWDDVPNEAFMILILDKEKMSNVHGVAKYSDQWNEAM</sequence>
<reference evidence="2" key="1">
    <citation type="submission" date="2023-06" db="EMBL/GenBank/DDBJ databases">
        <title>Genomic of Agaribacillus aureum.</title>
        <authorList>
            <person name="Wang G."/>
        </authorList>
    </citation>
    <scope>NUCLEOTIDE SEQUENCE</scope>
    <source>
        <strain evidence="2">BMA12</strain>
    </source>
</reference>
<evidence type="ECO:0000313" key="2">
    <source>
        <dbReference type="EMBL" id="MDN5215062.1"/>
    </source>
</evidence>
<accession>A0ABT8LBD4</accession>
<dbReference type="Pfam" id="PF13508">
    <property type="entry name" value="Acetyltransf_7"/>
    <property type="match status" value="1"/>
</dbReference>
<dbReference type="Gene3D" id="3.40.630.30">
    <property type="match status" value="1"/>
</dbReference>
<dbReference type="Proteomes" id="UP001172083">
    <property type="component" value="Unassembled WGS sequence"/>
</dbReference>
<evidence type="ECO:0000259" key="1">
    <source>
        <dbReference type="PROSITE" id="PS51186"/>
    </source>
</evidence>
<keyword evidence="2" id="KW-0808">Transferase</keyword>
<feature type="domain" description="N-acetyltransferase" evidence="1">
    <location>
        <begin position="2"/>
        <end position="150"/>
    </location>
</feature>
<keyword evidence="3" id="KW-1185">Reference proteome</keyword>
<proteinExistence type="predicted"/>
<name>A0ABT8LBD4_9BACT</name>
<dbReference type="PROSITE" id="PS51186">
    <property type="entry name" value="GNAT"/>
    <property type="match status" value="1"/>
</dbReference>
<dbReference type="InterPro" id="IPR000182">
    <property type="entry name" value="GNAT_dom"/>
</dbReference>
<dbReference type="CDD" id="cd04301">
    <property type="entry name" value="NAT_SF"/>
    <property type="match status" value="1"/>
</dbReference>
<comment type="caution">
    <text evidence="2">The sequence shown here is derived from an EMBL/GenBank/DDBJ whole genome shotgun (WGS) entry which is preliminary data.</text>
</comment>
<dbReference type="RefSeq" id="WP_346760401.1">
    <property type="nucleotide sequence ID" value="NZ_JAUJEB010000006.1"/>
</dbReference>
<dbReference type="SUPFAM" id="SSF55729">
    <property type="entry name" value="Acyl-CoA N-acyltransferases (Nat)"/>
    <property type="match status" value="1"/>
</dbReference>